<protein>
    <recommendedName>
        <fullName evidence="7">DUF4283 domain-containing protein</fullName>
    </recommendedName>
</protein>
<feature type="domain" description="Zinc knuckle CX2CX4HX4C" evidence="4">
    <location>
        <begin position="217"/>
        <end position="264"/>
    </location>
</feature>
<gene>
    <name evidence="5" type="ORF">HID58_006560</name>
</gene>
<feature type="compositionally biased region" description="Low complexity" evidence="1">
    <location>
        <begin position="312"/>
        <end position="326"/>
    </location>
</feature>
<evidence type="ECO:0000256" key="1">
    <source>
        <dbReference type="SAM" id="MobiDB-lite"/>
    </source>
</evidence>
<feature type="transmembrane region" description="Helical" evidence="2">
    <location>
        <begin position="775"/>
        <end position="792"/>
    </location>
</feature>
<evidence type="ECO:0000259" key="4">
    <source>
        <dbReference type="Pfam" id="PF14392"/>
    </source>
</evidence>
<feature type="compositionally biased region" description="Basic residues" evidence="1">
    <location>
        <begin position="606"/>
        <end position="616"/>
    </location>
</feature>
<evidence type="ECO:0000313" key="5">
    <source>
        <dbReference type="EMBL" id="KAH0939099.1"/>
    </source>
</evidence>
<dbReference type="InterPro" id="IPR040256">
    <property type="entry name" value="At4g02000-like"/>
</dbReference>
<keyword evidence="2" id="KW-0472">Membrane</keyword>
<feature type="region of interest" description="Disordered" evidence="1">
    <location>
        <begin position="582"/>
        <end position="616"/>
    </location>
</feature>
<feature type="transmembrane region" description="Helical" evidence="2">
    <location>
        <begin position="700"/>
        <end position="718"/>
    </location>
</feature>
<feature type="region of interest" description="Disordered" evidence="1">
    <location>
        <begin position="298"/>
        <end position="381"/>
    </location>
</feature>
<name>A0ABQ8EBU6_BRANA</name>
<feature type="domain" description="DUF4283" evidence="3">
    <location>
        <begin position="84"/>
        <end position="162"/>
    </location>
</feature>
<evidence type="ECO:0000256" key="2">
    <source>
        <dbReference type="SAM" id="Phobius"/>
    </source>
</evidence>
<keyword evidence="2" id="KW-1133">Transmembrane helix</keyword>
<feature type="transmembrane region" description="Helical" evidence="2">
    <location>
        <begin position="1334"/>
        <end position="1352"/>
    </location>
</feature>
<evidence type="ECO:0000313" key="6">
    <source>
        <dbReference type="Proteomes" id="UP000824890"/>
    </source>
</evidence>
<evidence type="ECO:0000259" key="3">
    <source>
        <dbReference type="Pfam" id="PF14111"/>
    </source>
</evidence>
<reference evidence="5 6" key="1">
    <citation type="submission" date="2021-05" db="EMBL/GenBank/DDBJ databases">
        <title>Genome Assembly of Synthetic Allotetraploid Brassica napus Reveals Homoeologous Exchanges between Subgenomes.</title>
        <authorList>
            <person name="Davis J.T."/>
        </authorList>
    </citation>
    <scope>NUCLEOTIDE SEQUENCE [LARGE SCALE GENOMIC DNA]</scope>
    <source>
        <strain evidence="6">cv. Da-Ae</strain>
        <tissue evidence="5">Seedling</tissue>
    </source>
</reference>
<dbReference type="EMBL" id="JAGKQM010000002">
    <property type="protein sequence ID" value="KAH0939099.1"/>
    <property type="molecule type" value="Genomic_DNA"/>
</dbReference>
<dbReference type="Proteomes" id="UP000824890">
    <property type="component" value="Unassembled WGS sequence"/>
</dbReference>
<keyword evidence="6" id="KW-1185">Reference proteome</keyword>
<dbReference type="InterPro" id="IPR025836">
    <property type="entry name" value="Zn_knuckle_CX2CX4HX4C"/>
</dbReference>
<keyword evidence="2" id="KW-0812">Transmembrane</keyword>
<feature type="transmembrane region" description="Helical" evidence="2">
    <location>
        <begin position="747"/>
        <end position="769"/>
    </location>
</feature>
<feature type="compositionally biased region" description="Basic and acidic residues" evidence="1">
    <location>
        <begin position="327"/>
        <end position="366"/>
    </location>
</feature>
<comment type="caution">
    <text evidence="5">The sequence shown here is derived from an EMBL/GenBank/DDBJ whole genome shotgun (WGS) entry which is preliminary data.</text>
</comment>
<proteinExistence type="predicted"/>
<sequence>MEGSRIGHHLLLSRLWKLSFVVELVFFVASFTRLSVYQAPYHRMGSSYITRSSHKAAMKGKGILYEDDDAPIKLMDQDDTMIASEFSLSLIGKVLNPKKQNVEKLLRKMSSQWGMEDRITANDLGNGKFLLNFTSEEDLNSVLRQGPFHFNFCMFVLVRWEPIVHDDYPWIVPFMVQVIGIPLHLWTDINLRNIGARLGHVHVATLEVAEGRMLVDVDSRKPLKFSRKVESKDGDEVTIEIKYEKLFKHCSTCGMLTHEKDHCPSVDMRSRLQPQPERPGIFTRMQAPQELAQRHTFHREQGLKLHERQPYASRLESSARQAASSRYYEDDRKYAQRTYHPADLHATHSDRIMRRRNDPTRGDRYGGSRASKGPYDRNKRQTWREKAETNMRLVTMSQPSVAPATDSRQIVPYEQSSGISNNDLNGMVEQTARVEESNSARGAKRLASTIVTPSRIDVGDHNDMEENVTKRAKELTRSLSFTDLSDHEPVTVAGDNQIIGALNDMEIEDNQDDGMMECEGMDEDLLGIDLKDMEEREALQVVSKATSGHVTSRTVTTVLKNSRQGTKVNVPLGLHNKKFEILRRGSPRKPSSSFQGAHTARDSTRSRKHSQSSKKQRERFLIKPLIVRWVVELSRVRMDRDEEIFPLIGISMGYQGSLANQGIAVIYVSVTEMDGRVGGKIGEDIWIWVDLGRKEEDYSFLYMINAGFGISPIVMSRVNDKKRYLSFIASTLCFEMMKLIDRDLLSSFKICLSCGMILNLEIGTGIWISQWGYDGVLVSMFGFSWCIFGTFYNSNEVIVAVICDWYLLCYLVINFCLREVLLYIVVLVQSSFIPLFELFLFKLLTSVPGGGPDGGAQATSYKAVVAHGSNKSGERREHQQTRAQNNRGGDKGKGIAYEKQGSSKQDGSFHPYKGKLTRGYGDGSSMNGRVSGYGQNRRGMQARGAQPKGVVPRSQHLSTVAEGEQQLPDPSKLMLDAFKGAGKSSGEKAPIGVEAQGSGSHNKACKALLFEESSSVEHDFVPTGEGVELGGSLALKMQSEGDDEVQKLDERALHTQALDDANMMLEGELLSDSELLLEEGEELEDWEHGELTDVMEEEVQVVDESEGGDHVGMEANAGKTDVVDEGTAPLKKGAKGGIGGTSKKRLGPGFVSPRKKFLAKVAAKPGDKGAKRVPIFCRVSLLVLWVLPGFLFPVFAVIIINGWSGYIVVSGTFLSRACVYLSGKLCFTTPVNSDARYFSEADNWSGWTLRGGDGWCDVMILRCLRWFYFGSKIMSLLIWRKECGVVTLLGSLVRDGVVYAVRFLIVDEKHFGTRSWRGVGGVDELNQQGWNVSFFGYMALNGFSALCIWYGFDSKMVYAETSEVEVKFGVMRFILMSASF</sequence>
<dbReference type="PANTHER" id="PTHR31286:SF162">
    <property type="entry name" value="DUF4283 DOMAIN-CONTAINING PROTEIN-RELATED"/>
    <property type="match status" value="1"/>
</dbReference>
<dbReference type="Pfam" id="PF14111">
    <property type="entry name" value="DUF4283"/>
    <property type="match status" value="1"/>
</dbReference>
<feature type="transmembrane region" description="Helical" evidence="2">
    <location>
        <begin position="1181"/>
        <end position="1203"/>
    </location>
</feature>
<dbReference type="InterPro" id="IPR025558">
    <property type="entry name" value="DUF4283"/>
</dbReference>
<evidence type="ECO:0008006" key="7">
    <source>
        <dbReference type="Google" id="ProtNLM"/>
    </source>
</evidence>
<organism evidence="5 6">
    <name type="scientific">Brassica napus</name>
    <name type="common">Rape</name>
    <dbReference type="NCBI Taxonomy" id="3708"/>
    <lineage>
        <taxon>Eukaryota</taxon>
        <taxon>Viridiplantae</taxon>
        <taxon>Streptophyta</taxon>
        <taxon>Embryophyta</taxon>
        <taxon>Tracheophyta</taxon>
        <taxon>Spermatophyta</taxon>
        <taxon>Magnoliopsida</taxon>
        <taxon>eudicotyledons</taxon>
        <taxon>Gunneridae</taxon>
        <taxon>Pentapetalae</taxon>
        <taxon>rosids</taxon>
        <taxon>malvids</taxon>
        <taxon>Brassicales</taxon>
        <taxon>Brassicaceae</taxon>
        <taxon>Brassiceae</taxon>
        <taxon>Brassica</taxon>
    </lineage>
</organism>
<dbReference type="PANTHER" id="PTHR31286">
    <property type="entry name" value="GLYCINE-RICH CELL WALL STRUCTURAL PROTEIN 1.8-LIKE"/>
    <property type="match status" value="1"/>
</dbReference>
<dbReference type="Pfam" id="PF14392">
    <property type="entry name" value="zf-CCHC_4"/>
    <property type="match status" value="1"/>
</dbReference>
<accession>A0ABQ8EBU6</accession>
<feature type="compositionally biased region" description="Basic and acidic residues" evidence="1">
    <location>
        <begin position="298"/>
        <end position="309"/>
    </location>
</feature>
<feature type="region of interest" description="Disordered" evidence="1">
    <location>
        <begin position="868"/>
        <end position="971"/>
    </location>
</feature>